<reference evidence="6" key="1">
    <citation type="submission" date="2022-03" db="EMBL/GenBank/DDBJ databases">
        <title>Proposal of a novel genus Dryocolo and two novel species.</title>
        <authorList>
            <person name="Maddock D.W."/>
            <person name="Brady C.L."/>
            <person name="Denman S."/>
            <person name="Arnold D."/>
        </authorList>
    </citation>
    <scope>NUCLEOTIDE SEQUENCE</scope>
    <source>
        <strain evidence="6">H6W4</strain>
    </source>
</reference>
<dbReference type="CDD" id="cd00118">
    <property type="entry name" value="LysM"/>
    <property type="match status" value="1"/>
</dbReference>
<evidence type="ECO:0000256" key="1">
    <source>
        <dbReference type="ARBA" id="ARBA00004496"/>
    </source>
</evidence>
<comment type="caution">
    <text evidence="6">The sequence shown here is derived from an EMBL/GenBank/DDBJ whole genome shotgun (WGS) entry which is preliminary data.</text>
</comment>
<dbReference type="Pfam" id="PF01476">
    <property type="entry name" value="LysM"/>
    <property type="match status" value="1"/>
</dbReference>
<feature type="domain" description="BON" evidence="4">
    <location>
        <begin position="22"/>
        <end position="91"/>
    </location>
</feature>
<dbReference type="FunFam" id="3.10.350.10:FF:000001">
    <property type="entry name" value="Peptidoglycan-binding protein LysM"/>
    <property type="match status" value="1"/>
</dbReference>
<dbReference type="PANTHER" id="PTHR34700">
    <property type="entry name" value="POTASSIUM BINDING PROTEIN KBP"/>
    <property type="match status" value="1"/>
</dbReference>
<protein>
    <recommendedName>
        <fullName evidence="3">Potassium binding protein Kbp</fullName>
    </recommendedName>
</protein>
<accession>A0A9X2WAP0</accession>
<evidence type="ECO:0000256" key="2">
    <source>
        <dbReference type="ARBA" id="ARBA00022490"/>
    </source>
</evidence>
<evidence type="ECO:0000313" key="7">
    <source>
        <dbReference type="Proteomes" id="UP001150641"/>
    </source>
</evidence>
<evidence type="ECO:0000259" key="5">
    <source>
        <dbReference type="PROSITE" id="PS51782"/>
    </source>
</evidence>
<dbReference type="GO" id="GO:0005737">
    <property type="term" value="C:cytoplasm"/>
    <property type="evidence" value="ECO:0007669"/>
    <property type="project" value="UniProtKB-SubCell"/>
</dbReference>
<dbReference type="AlphaFoldDB" id="A0A9X2WAP0"/>
<dbReference type="NCBIfam" id="NF008399">
    <property type="entry name" value="PRK11198.1"/>
    <property type="match status" value="1"/>
</dbReference>
<keyword evidence="2" id="KW-0963">Cytoplasm</keyword>
<dbReference type="InterPro" id="IPR014004">
    <property type="entry name" value="Transpt-assoc_nodulatn_dom_bac"/>
</dbReference>
<dbReference type="SUPFAM" id="SSF54106">
    <property type="entry name" value="LysM domain"/>
    <property type="match status" value="1"/>
</dbReference>
<dbReference type="Proteomes" id="UP001150641">
    <property type="component" value="Unassembled WGS sequence"/>
</dbReference>
<sequence>MGLISFVKEAGEKILHAVTGTAHAADQNELLKEHLKKTGIPDADKVDVKVADGKAVVTGEGLSQEAKEKILIAVGNVEGIADVEDNVKVKEAAEESQYYTVKSGDTLSAISKQVYGDANQYNKIFEANKPMLKSPDKIYPGQVLRVPK</sequence>
<dbReference type="PROSITE" id="PS51782">
    <property type="entry name" value="LYSM"/>
    <property type="match status" value="1"/>
</dbReference>
<dbReference type="InterPro" id="IPR036779">
    <property type="entry name" value="LysM_dom_sf"/>
</dbReference>
<comment type="subcellular location">
    <subcellularLocation>
        <location evidence="1">Cytoplasm</location>
    </subcellularLocation>
</comment>
<dbReference type="SMART" id="SM00257">
    <property type="entry name" value="LysM"/>
    <property type="match status" value="1"/>
</dbReference>
<proteinExistence type="predicted"/>
<dbReference type="EMBL" id="JALHAP010000082">
    <property type="protein sequence ID" value="MCT4704141.1"/>
    <property type="molecule type" value="Genomic_DNA"/>
</dbReference>
<evidence type="ECO:0000259" key="4">
    <source>
        <dbReference type="PROSITE" id="PS50914"/>
    </source>
</evidence>
<dbReference type="InterPro" id="IPR052196">
    <property type="entry name" value="Bact_Kbp"/>
</dbReference>
<dbReference type="RefSeq" id="WP_271124811.1">
    <property type="nucleotide sequence ID" value="NZ_JALHAN010000069.1"/>
</dbReference>
<dbReference type="InterPro" id="IPR007055">
    <property type="entry name" value="BON_dom"/>
</dbReference>
<dbReference type="InterPro" id="IPR018392">
    <property type="entry name" value="LysM"/>
</dbReference>
<dbReference type="Pfam" id="PF04972">
    <property type="entry name" value="BON"/>
    <property type="match status" value="1"/>
</dbReference>
<dbReference type="PROSITE" id="PS50914">
    <property type="entry name" value="BON"/>
    <property type="match status" value="1"/>
</dbReference>
<evidence type="ECO:0000313" key="6">
    <source>
        <dbReference type="EMBL" id="MCT4704141.1"/>
    </source>
</evidence>
<dbReference type="Gene3D" id="3.10.350.10">
    <property type="entry name" value="LysM domain"/>
    <property type="match status" value="1"/>
</dbReference>
<dbReference type="PANTHER" id="PTHR34700:SF8">
    <property type="entry name" value="POTASSIUM BINDING PROTEIN KBP"/>
    <property type="match status" value="1"/>
</dbReference>
<organism evidence="6 7">
    <name type="scientific">Dryocola boscaweniae</name>
    <dbReference type="NCBI Taxonomy" id="2925397"/>
    <lineage>
        <taxon>Bacteria</taxon>
        <taxon>Pseudomonadati</taxon>
        <taxon>Pseudomonadota</taxon>
        <taxon>Gammaproteobacteria</taxon>
        <taxon>Enterobacterales</taxon>
        <taxon>Enterobacteriaceae</taxon>
        <taxon>Dryocola</taxon>
    </lineage>
</organism>
<name>A0A9X2WAP0_9ENTR</name>
<gene>
    <name evidence="6" type="primary">lysM</name>
    <name evidence="6" type="ORF">MUA00_20390</name>
</gene>
<evidence type="ECO:0000256" key="3">
    <source>
        <dbReference type="ARBA" id="ARBA00072219"/>
    </source>
</evidence>
<keyword evidence="7" id="KW-1185">Reference proteome</keyword>
<dbReference type="SMART" id="SM00749">
    <property type="entry name" value="BON"/>
    <property type="match status" value="1"/>
</dbReference>
<feature type="domain" description="LysM" evidence="5">
    <location>
        <begin position="97"/>
        <end position="146"/>
    </location>
</feature>